<dbReference type="Proteomes" id="UP000193689">
    <property type="component" value="Unassembled WGS sequence"/>
</dbReference>
<dbReference type="EMBL" id="MCFJ01000002">
    <property type="protein sequence ID" value="ORY70189.1"/>
    <property type="molecule type" value="Genomic_DNA"/>
</dbReference>
<dbReference type="InParanoid" id="A0A1Y2EF56"/>
<proteinExistence type="predicted"/>
<evidence type="ECO:0000313" key="2">
    <source>
        <dbReference type="Proteomes" id="UP000193689"/>
    </source>
</evidence>
<protein>
    <submittedName>
        <fullName evidence="1">Uncharacterized protein</fullName>
    </submittedName>
</protein>
<organism evidence="1 2">
    <name type="scientific">Pseudomassariella vexata</name>
    <dbReference type="NCBI Taxonomy" id="1141098"/>
    <lineage>
        <taxon>Eukaryota</taxon>
        <taxon>Fungi</taxon>
        <taxon>Dikarya</taxon>
        <taxon>Ascomycota</taxon>
        <taxon>Pezizomycotina</taxon>
        <taxon>Sordariomycetes</taxon>
        <taxon>Xylariomycetidae</taxon>
        <taxon>Amphisphaeriales</taxon>
        <taxon>Pseudomassariaceae</taxon>
        <taxon>Pseudomassariella</taxon>
    </lineage>
</organism>
<accession>A0A1Y2EF56</accession>
<keyword evidence="2" id="KW-1185">Reference proteome</keyword>
<dbReference type="RefSeq" id="XP_040720139.1">
    <property type="nucleotide sequence ID" value="XM_040853298.1"/>
</dbReference>
<evidence type="ECO:0000313" key="1">
    <source>
        <dbReference type="EMBL" id="ORY70189.1"/>
    </source>
</evidence>
<name>A0A1Y2EF56_9PEZI</name>
<sequence length="166" mass="18726">MILPFRAVLICVNETWIYKLTIRKLIPDICTRLISIYLQMSTLTNDVCWAAHSVLADTDFNLPDQHMTSFEGGHRSGSHIESNSQLRRHAQLIPTQPRTPPTHQTHPVLQLDQYRDLLTKASGDVMVGAKSFGVVLPAVDRRQLFSPVRRKVVMCSTEGNEGNYSP</sequence>
<dbReference type="AlphaFoldDB" id="A0A1Y2EF56"/>
<dbReference type="GeneID" id="63769510"/>
<gene>
    <name evidence="1" type="ORF">BCR38DRAFT_101578</name>
</gene>
<comment type="caution">
    <text evidence="1">The sequence shown here is derived from an EMBL/GenBank/DDBJ whole genome shotgun (WGS) entry which is preliminary data.</text>
</comment>
<reference evidence="1 2" key="1">
    <citation type="submission" date="2016-07" db="EMBL/GenBank/DDBJ databases">
        <title>Pervasive Adenine N6-methylation of Active Genes in Fungi.</title>
        <authorList>
            <consortium name="DOE Joint Genome Institute"/>
            <person name="Mondo S.J."/>
            <person name="Dannebaum R.O."/>
            <person name="Kuo R.C."/>
            <person name="Labutti K."/>
            <person name="Haridas S."/>
            <person name="Kuo A."/>
            <person name="Salamov A."/>
            <person name="Ahrendt S.R."/>
            <person name="Lipzen A."/>
            <person name="Sullivan W."/>
            <person name="Andreopoulos W.B."/>
            <person name="Clum A."/>
            <person name="Lindquist E."/>
            <person name="Daum C."/>
            <person name="Ramamoorthy G.K."/>
            <person name="Gryganskyi A."/>
            <person name="Culley D."/>
            <person name="Magnuson J.K."/>
            <person name="James T.Y."/>
            <person name="O'Malley M.A."/>
            <person name="Stajich J.E."/>
            <person name="Spatafora J.W."/>
            <person name="Visel A."/>
            <person name="Grigoriev I.V."/>
        </authorList>
    </citation>
    <scope>NUCLEOTIDE SEQUENCE [LARGE SCALE GENOMIC DNA]</scope>
    <source>
        <strain evidence="1 2">CBS 129021</strain>
    </source>
</reference>